<name>A0ABY4RL68_9BACL</name>
<feature type="domain" description="Gfo/Idh/MocA-like oxidoreductase N-terminal" evidence="1">
    <location>
        <begin position="7"/>
        <end position="125"/>
    </location>
</feature>
<keyword evidence="4" id="KW-1185">Reference proteome</keyword>
<evidence type="ECO:0000259" key="1">
    <source>
        <dbReference type="Pfam" id="PF01408"/>
    </source>
</evidence>
<dbReference type="SUPFAM" id="SSF55347">
    <property type="entry name" value="Glyceraldehyde-3-phosphate dehydrogenase-like, C-terminal domain"/>
    <property type="match status" value="1"/>
</dbReference>
<dbReference type="Gene3D" id="3.30.360.10">
    <property type="entry name" value="Dihydrodipicolinate Reductase, domain 2"/>
    <property type="match status" value="1"/>
</dbReference>
<dbReference type="PANTHER" id="PTHR43708:SF8">
    <property type="entry name" value="OXIDOREDUCTASE"/>
    <property type="match status" value="1"/>
</dbReference>
<evidence type="ECO:0000313" key="3">
    <source>
        <dbReference type="EMBL" id="UQZ82318.1"/>
    </source>
</evidence>
<protein>
    <submittedName>
        <fullName evidence="3">Inositol 2-dehydrogenase</fullName>
        <ecNumber evidence="3">1.1.1.18</ecNumber>
    </submittedName>
</protein>
<sequence length="362" mass="40908">MTSHERMRVAIIGQGRSGKAIHGDTLNRLKDKFEIAAVVDPLEERRQKAAETYGCEVLGDYKELLGRTDIDLVVNATPSHMHVPVTLELLNHGQHVLCDKPLARYAAEVDQLIQASGRTGSRLFVFQQSRFLPGYRKIRAIVDSGVIGRVVQVHIAYNGFARRWDWQTLREYNAGNLLNTGPHPVDQALQFIGTQQMPQVTCYMDRANTLGDAEDYVKLLMSAPGKPVVDVEISSCCAYPGLTYNIQGTLGGIRGSGTHLDWKYYKPEEAPPQQLTHAPYVNEQGEPAYCREELKWHEHSWDFADEHQLGSFDHMCREYYIHLHDHLTQGVPLEITLEEVRQQIAVMEECHKQNPLPSVAAE</sequence>
<dbReference type="InterPro" id="IPR000683">
    <property type="entry name" value="Gfo/Idh/MocA-like_OxRdtase_N"/>
</dbReference>
<dbReference type="Pfam" id="PF01408">
    <property type="entry name" value="GFO_IDH_MocA"/>
    <property type="match status" value="1"/>
</dbReference>
<dbReference type="GO" id="GO:0050112">
    <property type="term" value="F:inositol 2-dehydrogenase (NAD+) activity"/>
    <property type="evidence" value="ECO:0007669"/>
    <property type="project" value="UniProtKB-EC"/>
</dbReference>
<dbReference type="EMBL" id="CP027059">
    <property type="protein sequence ID" value="UQZ82318.1"/>
    <property type="molecule type" value="Genomic_DNA"/>
</dbReference>
<dbReference type="InterPro" id="IPR055170">
    <property type="entry name" value="GFO_IDH_MocA-like_dom"/>
</dbReference>
<dbReference type="Proteomes" id="UP001057134">
    <property type="component" value="Chromosome"/>
</dbReference>
<accession>A0ABY4RL68</accession>
<dbReference type="InterPro" id="IPR051317">
    <property type="entry name" value="Gfo/Idh/MocA_oxidoreduct"/>
</dbReference>
<dbReference type="SUPFAM" id="SSF51735">
    <property type="entry name" value="NAD(P)-binding Rossmann-fold domains"/>
    <property type="match status" value="1"/>
</dbReference>
<dbReference type="PANTHER" id="PTHR43708">
    <property type="entry name" value="CONSERVED EXPRESSED OXIDOREDUCTASE (EUROFUNG)"/>
    <property type="match status" value="1"/>
</dbReference>
<reference evidence="3" key="2">
    <citation type="journal article" date="2021" name="J Anim Sci Technol">
        <title>Complete genome sequence of Paenibacillus konkukensis sp. nov. SK3146 as a potential probiotic strain.</title>
        <authorList>
            <person name="Jung H.I."/>
            <person name="Park S."/>
            <person name="Niu K.M."/>
            <person name="Lee S.W."/>
            <person name="Kothari D."/>
            <person name="Yi K.J."/>
            <person name="Kim S.K."/>
        </authorList>
    </citation>
    <scope>NUCLEOTIDE SEQUENCE</scope>
    <source>
        <strain evidence="3">SK3146</strain>
    </source>
</reference>
<evidence type="ECO:0000313" key="4">
    <source>
        <dbReference type="Proteomes" id="UP001057134"/>
    </source>
</evidence>
<evidence type="ECO:0000259" key="2">
    <source>
        <dbReference type="Pfam" id="PF22725"/>
    </source>
</evidence>
<keyword evidence="3" id="KW-0560">Oxidoreductase</keyword>
<gene>
    <name evidence="3" type="primary">iolG_1</name>
    <name evidence="3" type="ORF">SK3146_01475</name>
</gene>
<proteinExistence type="predicted"/>
<dbReference type="InterPro" id="IPR036291">
    <property type="entry name" value="NAD(P)-bd_dom_sf"/>
</dbReference>
<dbReference type="RefSeq" id="WP_249864467.1">
    <property type="nucleotide sequence ID" value="NZ_CP027059.1"/>
</dbReference>
<dbReference type="Gene3D" id="3.40.50.720">
    <property type="entry name" value="NAD(P)-binding Rossmann-like Domain"/>
    <property type="match status" value="1"/>
</dbReference>
<dbReference type="Pfam" id="PF22725">
    <property type="entry name" value="GFO_IDH_MocA_C3"/>
    <property type="match status" value="1"/>
</dbReference>
<reference evidence="3" key="1">
    <citation type="submission" date="2018-02" db="EMBL/GenBank/DDBJ databases">
        <authorList>
            <person name="Kim S.-K."/>
            <person name="Jung H.-I."/>
            <person name="Lee S.-W."/>
        </authorList>
    </citation>
    <scope>NUCLEOTIDE SEQUENCE</scope>
    <source>
        <strain evidence="3">SK3146</strain>
    </source>
</reference>
<feature type="domain" description="GFO/IDH/MocA-like oxidoreductase" evidence="2">
    <location>
        <begin position="135"/>
        <end position="254"/>
    </location>
</feature>
<organism evidence="3 4">
    <name type="scientific">Paenibacillus konkukensis</name>
    <dbReference type="NCBI Taxonomy" id="2020716"/>
    <lineage>
        <taxon>Bacteria</taxon>
        <taxon>Bacillati</taxon>
        <taxon>Bacillota</taxon>
        <taxon>Bacilli</taxon>
        <taxon>Bacillales</taxon>
        <taxon>Paenibacillaceae</taxon>
        <taxon>Paenibacillus</taxon>
    </lineage>
</organism>
<dbReference type="EC" id="1.1.1.18" evidence="3"/>